<dbReference type="Pfam" id="PF05649">
    <property type="entry name" value="Peptidase_M13_N"/>
    <property type="match status" value="1"/>
</dbReference>
<evidence type="ECO:0000313" key="4">
    <source>
        <dbReference type="EMBL" id="KAK0168591.1"/>
    </source>
</evidence>
<dbReference type="GO" id="GO:0005886">
    <property type="term" value="C:plasma membrane"/>
    <property type="evidence" value="ECO:0007669"/>
    <property type="project" value="UniProtKB-SubCell"/>
</dbReference>
<dbReference type="EMBL" id="JAQQBR010001831">
    <property type="protein sequence ID" value="KAK0168591.1"/>
    <property type="molecule type" value="Genomic_DNA"/>
</dbReference>
<dbReference type="Proteomes" id="UP001168972">
    <property type="component" value="Unassembled WGS sequence"/>
</dbReference>
<dbReference type="Gene3D" id="1.10.1380.10">
    <property type="entry name" value="Neutral endopeptidase , domain2"/>
    <property type="match status" value="1"/>
</dbReference>
<dbReference type="InterPro" id="IPR024079">
    <property type="entry name" value="MetalloPept_cat_dom_sf"/>
</dbReference>
<dbReference type="GO" id="GO:0016485">
    <property type="term" value="P:protein processing"/>
    <property type="evidence" value="ECO:0007669"/>
    <property type="project" value="TreeGrafter"/>
</dbReference>
<dbReference type="PANTHER" id="PTHR11733">
    <property type="entry name" value="ZINC METALLOPROTEASE FAMILY M13 NEPRILYSIN-RELATED"/>
    <property type="match status" value="1"/>
</dbReference>
<comment type="subcellular location">
    <subcellularLocation>
        <location evidence="1">Cell membrane</location>
        <topology evidence="1">Single-pass type II membrane protein</topology>
    </subcellularLocation>
</comment>
<proteinExistence type="inferred from homology"/>
<comment type="similarity">
    <text evidence="2">Belongs to the peptidase M13 family.</text>
</comment>
<dbReference type="PANTHER" id="PTHR11733:SF237">
    <property type="entry name" value="NEPRILYSIN-LIKE 4"/>
    <property type="match status" value="1"/>
</dbReference>
<organism evidence="4 5">
    <name type="scientific">Microctonus hyperodae</name>
    <name type="common">Parasitoid wasp</name>
    <dbReference type="NCBI Taxonomy" id="165561"/>
    <lineage>
        <taxon>Eukaryota</taxon>
        <taxon>Metazoa</taxon>
        <taxon>Ecdysozoa</taxon>
        <taxon>Arthropoda</taxon>
        <taxon>Hexapoda</taxon>
        <taxon>Insecta</taxon>
        <taxon>Pterygota</taxon>
        <taxon>Neoptera</taxon>
        <taxon>Endopterygota</taxon>
        <taxon>Hymenoptera</taxon>
        <taxon>Apocrita</taxon>
        <taxon>Ichneumonoidea</taxon>
        <taxon>Braconidae</taxon>
        <taxon>Euphorinae</taxon>
        <taxon>Microctonus</taxon>
    </lineage>
</organism>
<reference evidence="4" key="2">
    <citation type="submission" date="2023-03" db="EMBL/GenBank/DDBJ databases">
        <authorList>
            <person name="Inwood S.N."/>
            <person name="Skelly J.G."/>
            <person name="Guhlin J."/>
            <person name="Harrop T.W.R."/>
            <person name="Goldson S.G."/>
            <person name="Dearden P.K."/>
        </authorList>
    </citation>
    <scope>NUCLEOTIDE SEQUENCE</scope>
    <source>
        <strain evidence="4">Lincoln</strain>
        <tissue evidence="4">Whole body</tissue>
    </source>
</reference>
<protein>
    <recommendedName>
        <fullName evidence="3">Peptidase M13 N-terminal domain-containing protein</fullName>
    </recommendedName>
</protein>
<gene>
    <name evidence="4" type="ORF">PV327_002373</name>
</gene>
<dbReference type="Gene3D" id="3.40.390.10">
    <property type="entry name" value="Collagenase (Catalytic Domain)"/>
    <property type="match status" value="1"/>
</dbReference>
<evidence type="ECO:0000256" key="1">
    <source>
        <dbReference type="ARBA" id="ARBA00004401"/>
    </source>
</evidence>
<comment type="caution">
    <text evidence="4">The sequence shown here is derived from an EMBL/GenBank/DDBJ whole genome shotgun (WGS) entry which is preliminary data.</text>
</comment>
<evidence type="ECO:0000259" key="3">
    <source>
        <dbReference type="Pfam" id="PF05649"/>
    </source>
</evidence>
<dbReference type="InterPro" id="IPR008753">
    <property type="entry name" value="Peptidase_M13_N"/>
</dbReference>
<sequence>MTFINSMNQTTDPCNDFFEYACGNYGKNENYSEANVNYFSLMKDFTSQRIKEILESEWSPTENIALTKSKRLYESCMNENAIESRGLLDLVQLLNDLGGWPMGTSQLRWKLRALPWQEIDLKIRKNIGVSPFFILAPLADIKNSSFNILWLTLPSSSDGSNILTHEFLLNEQDGTKNSLTSKEYRKSIVDSAKLIARYNGVYIPEYSLDIDAGRVVKFELALQNIITNMTSSGVFDLTDDYQKLTINELQKRFDAKSPMTLNGKIEWLNYIRRLYSDIPNVSIDGSHEIAVIGEEYIMKLIDLLDQTPSRVIVNAMHWWLIKNLVPLTNKKLKNIINTQKNKLSTRWKWCIEHNEMPHAIAHTYVQKYFSKASKLYVSNMVNEIIFGMRYDINGSKWLDLYSKSNALKKLSLMKKFVGYPEWYEDDKALANYYKNAS</sequence>
<dbReference type="SUPFAM" id="SSF55486">
    <property type="entry name" value="Metalloproteases ('zincins'), catalytic domain"/>
    <property type="match status" value="1"/>
</dbReference>
<dbReference type="InterPro" id="IPR042089">
    <property type="entry name" value="Peptidase_M13_dom_2"/>
</dbReference>
<dbReference type="AlphaFoldDB" id="A0AA39FFM9"/>
<dbReference type="InterPro" id="IPR000718">
    <property type="entry name" value="Peptidase_M13"/>
</dbReference>
<feature type="domain" description="Peptidase M13 N-terminal" evidence="3">
    <location>
        <begin position="13"/>
        <end position="420"/>
    </location>
</feature>
<name>A0AA39FFM9_MICHY</name>
<dbReference type="GO" id="GO:0004222">
    <property type="term" value="F:metalloendopeptidase activity"/>
    <property type="evidence" value="ECO:0007669"/>
    <property type="project" value="InterPro"/>
</dbReference>
<dbReference type="PROSITE" id="PS51885">
    <property type="entry name" value="NEPRILYSIN"/>
    <property type="match status" value="1"/>
</dbReference>
<keyword evidence="5" id="KW-1185">Reference proteome</keyword>
<evidence type="ECO:0000313" key="5">
    <source>
        <dbReference type="Proteomes" id="UP001168972"/>
    </source>
</evidence>
<reference evidence="4" key="1">
    <citation type="journal article" date="2023" name="bioRxiv">
        <title>Scaffold-level genome assemblies of two parasitoid biocontrol wasps reveal the parthenogenesis mechanism and an associated novel virus.</title>
        <authorList>
            <person name="Inwood S."/>
            <person name="Skelly J."/>
            <person name="Guhlin J."/>
            <person name="Harrop T."/>
            <person name="Goldson S."/>
            <person name="Dearden P."/>
        </authorList>
    </citation>
    <scope>NUCLEOTIDE SEQUENCE</scope>
    <source>
        <strain evidence="4">Lincoln</strain>
        <tissue evidence="4">Whole body</tissue>
    </source>
</reference>
<evidence type="ECO:0000256" key="2">
    <source>
        <dbReference type="ARBA" id="ARBA00007357"/>
    </source>
</evidence>
<accession>A0AA39FFM9</accession>